<comment type="similarity">
    <text evidence="2">Belongs to the GMC oxidoreductase family.</text>
</comment>
<dbReference type="GO" id="GO:0016491">
    <property type="term" value="F:oxidoreductase activity"/>
    <property type="evidence" value="ECO:0007669"/>
    <property type="project" value="UniProtKB-KW"/>
</dbReference>
<evidence type="ECO:0000256" key="5">
    <source>
        <dbReference type="ARBA" id="ARBA00023002"/>
    </source>
</evidence>
<dbReference type="Gene3D" id="3.40.50.1820">
    <property type="entry name" value="alpha/beta hydrolase"/>
    <property type="match status" value="1"/>
</dbReference>
<keyword evidence="4" id="KW-0274">FAD</keyword>
<protein>
    <submittedName>
        <fullName evidence="7">AB-hydrolase associated lipase region</fullName>
    </submittedName>
</protein>
<keyword evidence="5" id="KW-0560">Oxidoreductase</keyword>
<comment type="cofactor">
    <cofactor evidence="1">
        <name>FAD</name>
        <dbReference type="ChEBI" id="CHEBI:57692"/>
    </cofactor>
</comment>
<keyword evidence="3" id="KW-0285">Flavoprotein</keyword>
<dbReference type="InterPro" id="IPR052542">
    <property type="entry name" value="Cholesterol_Oxidase"/>
</dbReference>
<evidence type="ECO:0000256" key="2">
    <source>
        <dbReference type="ARBA" id="ARBA00010790"/>
    </source>
</evidence>
<evidence type="ECO:0000256" key="1">
    <source>
        <dbReference type="ARBA" id="ARBA00001974"/>
    </source>
</evidence>
<dbReference type="OrthoDB" id="9787779at2"/>
<feature type="domain" description="AB hydrolase-1" evidence="6">
    <location>
        <begin position="260"/>
        <end position="559"/>
    </location>
</feature>
<reference evidence="7 8" key="1">
    <citation type="submission" date="2016-12" db="EMBL/GenBank/DDBJ databases">
        <title>Genome sequencing of Methylocaldum marinum.</title>
        <authorList>
            <person name="Takeuchi M."/>
            <person name="Kamagata Y."/>
            <person name="Hiraoka S."/>
            <person name="Oshima K."/>
            <person name="Hattori M."/>
            <person name="Iwasaki W."/>
        </authorList>
    </citation>
    <scope>NUCLEOTIDE SEQUENCE [LARGE SCALE GENOMIC DNA]</scope>
    <source>
        <strain evidence="7 8">S8</strain>
    </source>
</reference>
<accession>A0A250KSK4</accession>
<dbReference type="Pfam" id="PF12697">
    <property type="entry name" value="Abhydrolase_6"/>
    <property type="match status" value="1"/>
</dbReference>
<dbReference type="PANTHER" id="PTHR47470:SF1">
    <property type="entry name" value="FAD-DEPENDENT OXIDOREDUCTASE 2 FAD BINDING DOMAIN-CONTAINING PROTEIN"/>
    <property type="match status" value="1"/>
</dbReference>
<gene>
    <name evidence="7" type="ORF">sS8_2575</name>
</gene>
<dbReference type="InterPro" id="IPR000073">
    <property type="entry name" value="AB_hydrolase_1"/>
</dbReference>
<dbReference type="SUPFAM" id="SSF53474">
    <property type="entry name" value="alpha/beta-Hydrolases"/>
    <property type="match status" value="1"/>
</dbReference>
<name>A0A250KSK4_9GAMM</name>
<sequence length="581" mass="65796">MSTNLQNPIGFQFTEEMKGYLAAGETSFEDGYRKGEADGSYFMFHLIIKTEDLDGFLASSEHQAQAIGYVQGSLVGGRRPVLKGVFNLFVDTADLNRKEMRYRLFLEDSEGRPLTLSGFKSIQNNAGPDVWKDTTTLFTNLYRGHLQADQEAGAELFAAGILRIELPDFMHQLTTLRADAPTLPARLSAMERFGKFFFGALWETYAPSLMPKIGPFEREIPLYTTEGVRDAEITTHPFTTADRLGLSLLRFQRAPCDDVVVIIHGLTTSSDMFIMPEHYNLVQYLLDHGFTDVWTMDFRMSNRYPYNLHRNRYNMDDIALFDHPAAIATVRRAVGEGKRIHVICHCLGSVSFVMSLFGKAVTGIRSVIANSVSLTPRVPAWSKVKLAAGPFLCDYLLSVEYINPYWRREPGWSMGKLLGGLISFFHRECDSPECHMLSFMWGTGFPALYSHENLLDVTHRRGGDLYGGVSVHYYRHVRKMVQAGSTAVKFEPGDAKYQALPDNYFAYAADIETPVLFMTGQENHVFTDSNIVCHQRLEKIVPGRHQLHVFPGYGHQDVFMGKNVHVDIFPRLLQFLESQRN</sequence>
<evidence type="ECO:0000259" key="6">
    <source>
        <dbReference type="Pfam" id="PF12697"/>
    </source>
</evidence>
<dbReference type="RefSeq" id="WP_119629914.1">
    <property type="nucleotide sequence ID" value="NZ_AP017928.1"/>
</dbReference>
<dbReference type="AlphaFoldDB" id="A0A250KSK4"/>
<proteinExistence type="inferred from homology"/>
<evidence type="ECO:0000313" key="7">
    <source>
        <dbReference type="EMBL" id="BBA34526.1"/>
    </source>
</evidence>
<keyword evidence="8" id="KW-1185">Reference proteome</keyword>
<evidence type="ECO:0000313" key="8">
    <source>
        <dbReference type="Proteomes" id="UP000266313"/>
    </source>
</evidence>
<organism evidence="7 8">
    <name type="scientific">Methylocaldum marinum</name>
    <dbReference type="NCBI Taxonomy" id="1432792"/>
    <lineage>
        <taxon>Bacteria</taxon>
        <taxon>Pseudomonadati</taxon>
        <taxon>Pseudomonadota</taxon>
        <taxon>Gammaproteobacteria</taxon>
        <taxon>Methylococcales</taxon>
        <taxon>Methylococcaceae</taxon>
        <taxon>Methylocaldum</taxon>
    </lineage>
</organism>
<dbReference type="GO" id="GO:0016787">
    <property type="term" value="F:hydrolase activity"/>
    <property type="evidence" value="ECO:0007669"/>
    <property type="project" value="UniProtKB-KW"/>
</dbReference>
<keyword evidence="7" id="KW-0378">Hydrolase</keyword>
<dbReference type="InterPro" id="IPR029058">
    <property type="entry name" value="AB_hydrolase_fold"/>
</dbReference>
<dbReference type="EMBL" id="AP017928">
    <property type="protein sequence ID" value="BBA34526.1"/>
    <property type="molecule type" value="Genomic_DNA"/>
</dbReference>
<dbReference type="PANTHER" id="PTHR47470">
    <property type="entry name" value="CHOLESTEROL OXIDASE"/>
    <property type="match status" value="1"/>
</dbReference>
<evidence type="ECO:0000256" key="4">
    <source>
        <dbReference type="ARBA" id="ARBA00022827"/>
    </source>
</evidence>
<dbReference type="Proteomes" id="UP000266313">
    <property type="component" value="Chromosome"/>
</dbReference>
<dbReference type="KEGG" id="mmai:sS8_2575"/>
<evidence type="ECO:0000256" key="3">
    <source>
        <dbReference type="ARBA" id="ARBA00022630"/>
    </source>
</evidence>